<gene>
    <name evidence="1" type="ORF">US91_C0010G0045</name>
</gene>
<dbReference type="AlphaFoldDB" id="A0A0G0M7T8"/>
<name>A0A0G0M7T8_9BACT</name>
<proteinExistence type="predicted"/>
<accession>A0A0G0M7T8</accession>
<organism evidence="1 2">
    <name type="scientific">Candidatus Falkowbacteria bacterium GW2011_GWE1_38_31</name>
    <dbReference type="NCBI Taxonomy" id="1618638"/>
    <lineage>
        <taxon>Bacteria</taxon>
        <taxon>Candidatus Falkowiibacteriota</taxon>
    </lineage>
</organism>
<dbReference type="Proteomes" id="UP000034022">
    <property type="component" value="Unassembled WGS sequence"/>
</dbReference>
<evidence type="ECO:0000313" key="2">
    <source>
        <dbReference type="Proteomes" id="UP000034022"/>
    </source>
</evidence>
<dbReference type="EMBL" id="LBUU01000010">
    <property type="protein sequence ID" value="KKQ69749.1"/>
    <property type="molecule type" value="Genomic_DNA"/>
</dbReference>
<comment type="caution">
    <text evidence="1">The sequence shown here is derived from an EMBL/GenBank/DDBJ whole genome shotgun (WGS) entry which is preliminary data.</text>
</comment>
<dbReference type="InterPro" id="IPR035093">
    <property type="entry name" value="RelE/ParE_toxin_dom_sf"/>
</dbReference>
<dbReference type="Gene3D" id="3.30.2310.20">
    <property type="entry name" value="RelE-like"/>
    <property type="match status" value="1"/>
</dbReference>
<sequence>MKIVQILQSRKFDKQYKKLPDDIKKAYQKQLGFLLSDSQHPSLNMKKLQGEDNIWECRINISYRFTFQFENNIIYLRSIGTHSILKFPLILS</sequence>
<dbReference type="SUPFAM" id="SSF143011">
    <property type="entry name" value="RelE-like"/>
    <property type="match status" value="1"/>
</dbReference>
<evidence type="ECO:0008006" key="3">
    <source>
        <dbReference type="Google" id="ProtNLM"/>
    </source>
</evidence>
<reference evidence="1 2" key="1">
    <citation type="journal article" date="2015" name="Nature">
        <title>rRNA introns, odd ribosomes, and small enigmatic genomes across a large radiation of phyla.</title>
        <authorList>
            <person name="Brown C.T."/>
            <person name="Hug L.A."/>
            <person name="Thomas B.C."/>
            <person name="Sharon I."/>
            <person name="Castelle C.J."/>
            <person name="Singh A."/>
            <person name="Wilkins M.J."/>
            <person name="Williams K.H."/>
            <person name="Banfield J.F."/>
        </authorList>
    </citation>
    <scope>NUCLEOTIDE SEQUENCE [LARGE SCALE GENOMIC DNA]</scope>
</reference>
<protein>
    <recommendedName>
        <fullName evidence="3">Plasmid stabilization system</fullName>
    </recommendedName>
</protein>
<evidence type="ECO:0000313" key="1">
    <source>
        <dbReference type="EMBL" id="KKQ69749.1"/>
    </source>
</evidence>